<name>A0A6N7IXF9_9FIRM</name>
<keyword evidence="1" id="KW-0560">Oxidoreductase</keyword>
<dbReference type="GO" id="GO:0005737">
    <property type="term" value="C:cytoplasm"/>
    <property type="evidence" value="ECO:0007669"/>
    <property type="project" value="TreeGrafter"/>
</dbReference>
<gene>
    <name evidence="3" type="ORF">FRC54_03345</name>
</gene>
<dbReference type="AlphaFoldDB" id="A0A6N7IXF9"/>
<dbReference type="InterPro" id="IPR006076">
    <property type="entry name" value="FAD-dep_OxRdtase"/>
</dbReference>
<protein>
    <submittedName>
        <fullName evidence="3">FAD-binding oxidoreductase</fullName>
    </submittedName>
</protein>
<dbReference type="EMBL" id="VOGC01000002">
    <property type="protein sequence ID" value="MQN01014.1"/>
    <property type="molecule type" value="Genomic_DNA"/>
</dbReference>
<evidence type="ECO:0000313" key="3">
    <source>
        <dbReference type="EMBL" id="MQN01014.1"/>
    </source>
</evidence>
<dbReference type="Gene3D" id="3.50.50.60">
    <property type="entry name" value="FAD/NAD(P)-binding domain"/>
    <property type="match status" value="1"/>
</dbReference>
<dbReference type="InterPro" id="IPR036188">
    <property type="entry name" value="FAD/NAD-bd_sf"/>
</dbReference>
<dbReference type="PANTHER" id="PTHR13847">
    <property type="entry name" value="SARCOSINE DEHYDROGENASE-RELATED"/>
    <property type="match status" value="1"/>
</dbReference>
<dbReference type="GO" id="GO:0016491">
    <property type="term" value="F:oxidoreductase activity"/>
    <property type="evidence" value="ECO:0007669"/>
    <property type="project" value="UniProtKB-KW"/>
</dbReference>
<organism evidence="3 4">
    <name type="scientific">Candidatus Weimeria bifida</name>
    <dbReference type="NCBI Taxonomy" id="2599074"/>
    <lineage>
        <taxon>Bacteria</taxon>
        <taxon>Bacillati</taxon>
        <taxon>Bacillota</taxon>
        <taxon>Clostridia</taxon>
        <taxon>Lachnospirales</taxon>
        <taxon>Lachnospiraceae</taxon>
        <taxon>Candidatus Weimeria</taxon>
    </lineage>
</organism>
<keyword evidence="4" id="KW-1185">Reference proteome</keyword>
<evidence type="ECO:0000256" key="1">
    <source>
        <dbReference type="ARBA" id="ARBA00023002"/>
    </source>
</evidence>
<dbReference type="Pfam" id="PF01266">
    <property type="entry name" value="DAO"/>
    <property type="match status" value="1"/>
</dbReference>
<dbReference type="PANTHER" id="PTHR13847:SF287">
    <property type="entry name" value="FAD-DEPENDENT OXIDOREDUCTASE DOMAIN-CONTAINING PROTEIN 1"/>
    <property type="match status" value="1"/>
</dbReference>
<evidence type="ECO:0000259" key="2">
    <source>
        <dbReference type="Pfam" id="PF01266"/>
    </source>
</evidence>
<proteinExistence type="predicted"/>
<feature type="domain" description="FAD dependent oxidoreductase" evidence="2">
    <location>
        <begin position="5"/>
        <end position="352"/>
    </location>
</feature>
<accession>A0A6N7IXF9</accession>
<evidence type="ECO:0000313" key="4">
    <source>
        <dbReference type="Proteomes" id="UP000460257"/>
    </source>
</evidence>
<dbReference type="Proteomes" id="UP000460257">
    <property type="component" value="Unassembled WGS sequence"/>
</dbReference>
<comment type="caution">
    <text evidence="3">The sequence shown here is derived from an EMBL/GenBank/DDBJ whole genome shotgun (WGS) entry which is preliminary data.</text>
</comment>
<dbReference type="Gene3D" id="3.30.9.10">
    <property type="entry name" value="D-Amino Acid Oxidase, subunit A, domain 2"/>
    <property type="match status" value="1"/>
</dbReference>
<sequence>MMTSDVIIIGAGIIGNACAYYLAKKGYKVTVLEKSDIIGNGGSSRNGGGVRQSGRDPRELPLAMYGIENLWPNLSEELGYDVEYHKKGNLRLGKTEAHLKTLKKLADSASACGLDVRMIDGDEVRQINPYLSKEVIGASWCPTDGHANPLKATLAYYMAARRLGATFITGEDVKCIKKIRGKARQVITQTDTYEGDYIVLAAGMASRAIAGTVGIDIPMVQKLIEALVTEAEPKMFEQMLGTAEADFYGHQTDHGSFVIGGSTGFELYKKDNGTPMNYSDTVPCICRGIIRYIPMLKDAKIVRAWAGWSDNMKDGVPVIDTVSEVPGLVLACGFTGHGFGIAPGVGTVVSQLIAGEEPVCDISGLKYDRFYAKDIKTA</sequence>
<dbReference type="SUPFAM" id="SSF51905">
    <property type="entry name" value="FAD/NAD(P)-binding domain"/>
    <property type="match status" value="1"/>
</dbReference>
<reference evidence="3" key="1">
    <citation type="journal article" date="2020" name="Appl. Environ. Microbiol.">
        <title>Medium-Chain Fatty Acid Synthesis by 'Candidatus Weimeria bifida' gen. nov., sp. nov., and 'Candidatus Pseudoramibacter fermentans' sp. nov.</title>
        <authorList>
            <person name="Scarborough M.J."/>
            <person name="Myers K.S."/>
            <person name="Donohue T.J."/>
            <person name="Noguera D.R."/>
        </authorList>
    </citation>
    <scope>NUCLEOTIDE SEQUENCE</scope>
    <source>
        <strain evidence="3">LCO1.1</strain>
    </source>
</reference>